<gene>
    <name evidence="3" type="primary">SET5</name>
    <name evidence="3" type="ORF">SPIL2461_LOCUS20763</name>
</gene>
<name>A0A812XIU5_SYMPI</name>
<dbReference type="Gene3D" id="1.10.220.160">
    <property type="match status" value="1"/>
</dbReference>
<protein>
    <submittedName>
        <fullName evidence="3">SET5 protein</fullName>
    </submittedName>
</protein>
<dbReference type="GO" id="GO:0005634">
    <property type="term" value="C:nucleus"/>
    <property type="evidence" value="ECO:0007669"/>
    <property type="project" value="TreeGrafter"/>
</dbReference>
<sequence length="855" mass="93298">MSKEPPQATTDVAPAAPEDHAAFLSGPTTGPEPSGDKIGGFGCEACEFFMCDMCCQLGTKTCNRMCCYVTPSGQAAAVAEASLRLGAQCKLQHGPGSKWLNAVVVETLPNSKVRVHVPMEEVPDQELEVTSPKLKPTRMEESQRVVAYFCPRTAFLLCEKCIQAPDLGQATAETCQQDIEMLKDPEACEVAAKRILGLCSRSQQARILFLDAGLCSAVALAVDAARASFDMSNLSHLSNHGQGAPALQELSPTSQALLRLLTRLAEWLYLAAPLKRGKLGRLLVNVPAESRSQLDEAESSDAYSSAAHLYEACFDAEQSIHKRRNVMVIPCQLFTGRSRKPETSEEEEDDDDWREAEIAEDEPDAPAQAAETVQVKMLQGGIRLSVAKFDPGSMGLPPAAPRGPAPAGVRLEITPPPEQERLLADADFEPGSLVLRENFLLRGPAELPPLAMFRPVPPEVGTVEIQGEPGFPRAVTFDNEHLKLLFEFLNSEVEIQQEVLAMQDSMHPSSETLQSTTRVAEWLVSQELPWLDDLDFGSLSRLLRLFCVNSHPCKAAGSTSGLLKWGTMINHSCTPNVVYSSVETDGSFEGHFRACRSIKAGDVLGVCYMKLQAALAPLTQRRRMLWYLKGFVCQCDRCQYEASNGDPSRMLPCRSCSKGSQWQFLPGLASYAFSCTSCGQRATPEQVELEKELSHAALGALCARRLAGHVTALAPFVESSDVGWSGLDLARSALKDLQEQVASNLDHAHFAVQGLRLLFLALEADDILSGKANADEGNWLRELQCVRSWQESIRPGQCGDLLLMLSFKSLAPALRKLHAAQTLPTNLVDDQNERSALLDWASVVLSMDDAWDEVS</sequence>
<evidence type="ECO:0000259" key="2">
    <source>
        <dbReference type="PROSITE" id="PS50280"/>
    </source>
</evidence>
<comment type="caution">
    <text evidence="3">The sequence shown here is derived from an EMBL/GenBank/DDBJ whole genome shotgun (WGS) entry which is preliminary data.</text>
</comment>
<dbReference type="SUPFAM" id="SSF82199">
    <property type="entry name" value="SET domain"/>
    <property type="match status" value="1"/>
</dbReference>
<dbReference type="PROSITE" id="PS50280">
    <property type="entry name" value="SET"/>
    <property type="match status" value="1"/>
</dbReference>
<evidence type="ECO:0000256" key="1">
    <source>
        <dbReference type="SAM" id="MobiDB-lite"/>
    </source>
</evidence>
<feature type="domain" description="SET" evidence="2">
    <location>
        <begin position="407"/>
        <end position="609"/>
    </location>
</feature>
<evidence type="ECO:0000313" key="4">
    <source>
        <dbReference type="Proteomes" id="UP000649617"/>
    </source>
</evidence>
<accession>A0A812XIU5</accession>
<evidence type="ECO:0000313" key="3">
    <source>
        <dbReference type="EMBL" id="CAE7725811.1"/>
    </source>
</evidence>
<dbReference type="AlphaFoldDB" id="A0A812XIU5"/>
<keyword evidence="4" id="KW-1185">Reference proteome</keyword>
<dbReference type="Proteomes" id="UP000649617">
    <property type="component" value="Unassembled WGS sequence"/>
</dbReference>
<dbReference type="PANTHER" id="PTHR12197:SF251">
    <property type="entry name" value="EG:BACR7C10.4 PROTEIN"/>
    <property type="match status" value="1"/>
</dbReference>
<dbReference type="Pfam" id="PF00856">
    <property type="entry name" value="SET"/>
    <property type="match status" value="1"/>
</dbReference>
<dbReference type="OrthoDB" id="432252at2759"/>
<dbReference type="PANTHER" id="PTHR12197">
    <property type="entry name" value="HISTONE-LYSINE N-METHYLTRANSFERASE SMYD"/>
    <property type="match status" value="1"/>
</dbReference>
<dbReference type="Gene3D" id="2.170.270.10">
    <property type="entry name" value="SET domain"/>
    <property type="match status" value="1"/>
</dbReference>
<dbReference type="CDD" id="cd20071">
    <property type="entry name" value="SET_SMYD"/>
    <property type="match status" value="1"/>
</dbReference>
<reference evidence="3" key="1">
    <citation type="submission" date="2021-02" db="EMBL/GenBank/DDBJ databases">
        <authorList>
            <person name="Dougan E. K."/>
            <person name="Rhodes N."/>
            <person name="Thang M."/>
            <person name="Chan C."/>
        </authorList>
    </citation>
    <scope>NUCLEOTIDE SEQUENCE</scope>
</reference>
<dbReference type="InterPro" id="IPR050869">
    <property type="entry name" value="H3K4_H4K5_MeTrfase"/>
</dbReference>
<dbReference type="EMBL" id="CAJNIZ010045638">
    <property type="protein sequence ID" value="CAE7725811.1"/>
    <property type="molecule type" value="Genomic_DNA"/>
</dbReference>
<proteinExistence type="predicted"/>
<feature type="region of interest" description="Disordered" evidence="1">
    <location>
        <begin position="1"/>
        <end position="34"/>
    </location>
</feature>
<organism evidence="3 4">
    <name type="scientific">Symbiodinium pilosum</name>
    <name type="common">Dinoflagellate</name>
    <dbReference type="NCBI Taxonomy" id="2952"/>
    <lineage>
        <taxon>Eukaryota</taxon>
        <taxon>Sar</taxon>
        <taxon>Alveolata</taxon>
        <taxon>Dinophyceae</taxon>
        <taxon>Suessiales</taxon>
        <taxon>Symbiodiniaceae</taxon>
        <taxon>Symbiodinium</taxon>
    </lineage>
</organism>
<dbReference type="InterPro" id="IPR046341">
    <property type="entry name" value="SET_dom_sf"/>
</dbReference>
<dbReference type="InterPro" id="IPR001214">
    <property type="entry name" value="SET_dom"/>
</dbReference>